<keyword evidence="6" id="KW-1185">Reference proteome</keyword>
<feature type="domain" description="ABC transporter" evidence="4">
    <location>
        <begin position="7"/>
        <end position="238"/>
    </location>
</feature>
<dbReference type="PROSITE" id="PS50893">
    <property type="entry name" value="ABC_TRANSPORTER_2"/>
    <property type="match status" value="1"/>
</dbReference>
<dbReference type="Gene3D" id="3.40.50.300">
    <property type="entry name" value="P-loop containing nucleotide triphosphate hydrolases"/>
    <property type="match status" value="1"/>
</dbReference>
<keyword evidence="2" id="KW-0547">Nucleotide-binding</keyword>
<dbReference type="PANTHER" id="PTHR42711">
    <property type="entry name" value="ABC TRANSPORTER ATP-BINDING PROTEIN"/>
    <property type="match status" value="1"/>
</dbReference>
<reference evidence="5" key="2">
    <citation type="submission" date="2020-09" db="EMBL/GenBank/DDBJ databases">
        <authorList>
            <person name="Sun Q."/>
            <person name="Zhou Y."/>
        </authorList>
    </citation>
    <scope>NUCLEOTIDE SEQUENCE</scope>
    <source>
        <strain evidence="5">CGMCC 1.15758</strain>
    </source>
</reference>
<dbReference type="Pfam" id="PF00005">
    <property type="entry name" value="ABC_tran"/>
    <property type="match status" value="1"/>
</dbReference>
<evidence type="ECO:0000313" key="6">
    <source>
        <dbReference type="Proteomes" id="UP000636949"/>
    </source>
</evidence>
<dbReference type="GO" id="GO:0005524">
    <property type="term" value="F:ATP binding"/>
    <property type="evidence" value="ECO:0007669"/>
    <property type="project" value="UniProtKB-KW"/>
</dbReference>
<dbReference type="InterPro" id="IPR027417">
    <property type="entry name" value="P-loop_NTPase"/>
</dbReference>
<dbReference type="InterPro" id="IPR017871">
    <property type="entry name" value="ABC_transporter-like_CS"/>
</dbReference>
<evidence type="ECO:0000256" key="3">
    <source>
        <dbReference type="ARBA" id="ARBA00022840"/>
    </source>
</evidence>
<dbReference type="InterPro" id="IPR003439">
    <property type="entry name" value="ABC_transporter-like_ATP-bd"/>
</dbReference>
<dbReference type="SUPFAM" id="SSF52540">
    <property type="entry name" value="P-loop containing nucleoside triphosphate hydrolases"/>
    <property type="match status" value="1"/>
</dbReference>
<keyword evidence="3 5" id="KW-0067">ATP-binding</keyword>
<dbReference type="AlphaFoldDB" id="A0A8J3EA75"/>
<dbReference type="InterPro" id="IPR003593">
    <property type="entry name" value="AAA+_ATPase"/>
</dbReference>
<comment type="caution">
    <text evidence="5">The sequence shown here is derived from an EMBL/GenBank/DDBJ whole genome shotgun (WGS) entry which is preliminary data.</text>
</comment>
<reference evidence="5" key="1">
    <citation type="journal article" date="2014" name="Int. J. Syst. Evol. Microbiol.">
        <title>Complete genome sequence of Corynebacterium casei LMG S-19264T (=DSM 44701T), isolated from a smear-ripened cheese.</title>
        <authorList>
            <consortium name="US DOE Joint Genome Institute (JGI-PGF)"/>
            <person name="Walter F."/>
            <person name="Albersmeier A."/>
            <person name="Kalinowski J."/>
            <person name="Ruckert C."/>
        </authorList>
    </citation>
    <scope>NUCLEOTIDE SEQUENCE</scope>
    <source>
        <strain evidence="5">CGMCC 1.15758</strain>
    </source>
</reference>
<evidence type="ECO:0000313" key="5">
    <source>
        <dbReference type="EMBL" id="GGG04369.1"/>
    </source>
</evidence>
<name>A0A8J3EA75_9GAMM</name>
<dbReference type="PANTHER" id="PTHR42711:SF15">
    <property type="entry name" value="ABC-TYPE MULTIDRUG TRANSPORT SYSTEM, ATPASE COMPONENT"/>
    <property type="match status" value="1"/>
</dbReference>
<proteinExistence type="predicted"/>
<accession>A0A8J3EA75</accession>
<sequence length="308" mass="34640">MSYTKALSLVNVNKIYKGGFHAVKDVSFDVYPGDFFALLGPNGAGKSTTLGMISALVNKTSGSIEVCGYDTLKSPFMARKHLGVMPQEVNLNIFETPMQILLTQAGYFGLNREATKPYAEKLLRDMALWDKKDEQVRFLSGGMKRRLMVARALIHKPKVLILDEPTAGVDVELRQSLWEQMRALNKEGLTIILTTHYLEEAESMCNRIALIHQGKLHTSSDMKTLLRSVEKETYIFDLKEPITPSQMQCEYGQCQLVDSNTLEIEVDKSVTLNQLFADLSQQNIDVLSVKTKTNKLEKLFIDVARNKA</sequence>
<dbReference type="InterPro" id="IPR050763">
    <property type="entry name" value="ABC_transporter_ATP-binding"/>
</dbReference>
<evidence type="ECO:0000259" key="4">
    <source>
        <dbReference type="PROSITE" id="PS50893"/>
    </source>
</evidence>
<organism evidence="5 6">
    <name type="scientific">Cysteiniphilum litorale</name>
    <dbReference type="NCBI Taxonomy" id="2056700"/>
    <lineage>
        <taxon>Bacteria</taxon>
        <taxon>Pseudomonadati</taxon>
        <taxon>Pseudomonadota</taxon>
        <taxon>Gammaproteobacteria</taxon>
        <taxon>Thiotrichales</taxon>
        <taxon>Fastidiosibacteraceae</taxon>
        <taxon>Cysteiniphilum</taxon>
    </lineage>
</organism>
<dbReference type="GO" id="GO:0016887">
    <property type="term" value="F:ATP hydrolysis activity"/>
    <property type="evidence" value="ECO:0007669"/>
    <property type="project" value="InterPro"/>
</dbReference>
<dbReference type="EMBL" id="BMJS01000031">
    <property type="protein sequence ID" value="GGG04369.1"/>
    <property type="molecule type" value="Genomic_DNA"/>
</dbReference>
<gene>
    <name evidence="5" type="primary">yagD</name>
    <name evidence="5" type="ORF">GCM10010995_22310</name>
</gene>
<dbReference type="PROSITE" id="PS00211">
    <property type="entry name" value="ABC_TRANSPORTER_1"/>
    <property type="match status" value="1"/>
</dbReference>
<protein>
    <submittedName>
        <fullName evidence="5">ABC transporter ATP-binding protein</fullName>
    </submittedName>
</protein>
<dbReference type="SMART" id="SM00382">
    <property type="entry name" value="AAA"/>
    <property type="match status" value="1"/>
</dbReference>
<evidence type="ECO:0000256" key="1">
    <source>
        <dbReference type="ARBA" id="ARBA00022448"/>
    </source>
</evidence>
<dbReference type="OrthoDB" id="5560252at2"/>
<dbReference type="RefSeq" id="WP_117003554.1">
    <property type="nucleotide sequence ID" value="NZ_BMJS01000031.1"/>
</dbReference>
<keyword evidence="1" id="KW-0813">Transport</keyword>
<dbReference type="Proteomes" id="UP000636949">
    <property type="component" value="Unassembled WGS sequence"/>
</dbReference>
<evidence type="ECO:0000256" key="2">
    <source>
        <dbReference type="ARBA" id="ARBA00022741"/>
    </source>
</evidence>